<gene>
    <name evidence="2 3" type="primary">LOC117237517</name>
</gene>
<evidence type="ECO:0000313" key="2">
    <source>
        <dbReference type="RefSeq" id="XP_033357451.1"/>
    </source>
</evidence>
<organism evidence="1 3">
    <name type="scientific">Bombus vosnesenskii</name>
    <dbReference type="NCBI Taxonomy" id="207650"/>
    <lineage>
        <taxon>Eukaryota</taxon>
        <taxon>Metazoa</taxon>
        <taxon>Ecdysozoa</taxon>
        <taxon>Arthropoda</taxon>
        <taxon>Hexapoda</taxon>
        <taxon>Insecta</taxon>
        <taxon>Pterygota</taxon>
        <taxon>Neoptera</taxon>
        <taxon>Endopterygota</taxon>
        <taxon>Hymenoptera</taxon>
        <taxon>Apocrita</taxon>
        <taxon>Aculeata</taxon>
        <taxon>Apoidea</taxon>
        <taxon>Anthophila</taxon>
        <taxon>Apidae</taxon>
        <taxon>Bombus</taxon>
        <taxon>Pyrobombus</taxon>
    </lineage>
</organism>
<keyword evidence="1" id="KW-1185">Reference proteome</keyword>
<sequence length="186" mass="21551">MIVLRNSRRGCMKFETLKQGREFLWVKEFQHFKIKIREESATTRSVKRSLADLLFEICKDCERMAAIPQGAFAACKVRRNLERNAMITPPIEEREKVGKENTFNMRPPSEGRELTPLKYNSKLMNSIWGLYNRYSVHNFKKNNSNDGVFGKFAAIWETISHSHAYAANSVITTAVTNNNSQIMQKR</sequence>
<dbReference type="RefSeq" id="XP_033357451.1">
    <property type="nucleotide sequence ID" value="XM_033501560.1"/>
</dbReference>
<evidence type="ECO:0000313" key="1">
    <source>
        <dbReference type="Proteomes" id="UP000504631"/>
    </source>
</evidence>
<accession>A0A6J3KVN9</accession>
<name>A0A6J3KVN9_9HYME</name>
<dbReference type="GeneID" id="117237517"/>
<proteinExistence type="predicted"/>
<reference evidence="2 3" key="1">
    <citation type="submission" date="2025-04" db="UniProtKB">
        <authorList>
            <consortium name="RefSeq"/>
        </authorList>
    </citation>
    <scope>IDENTIFICATION</scope>
    <source>
        <tissue evidence="2 3">Muscle</tissue>
    </source>
</reference>
<dbReference type="RefSeq" id="XP_033357453.1">
    <property type="nucleotide sequence ID" value="XM_033501562.1"/>
</dbReference>
<dbReference type="Proteomes" id="UP000504631">
    <property type="component" value="Unplaced"/>
</dbReference>
<protein>
    <submittedName>
        <fullName evidence="2 3">Uncharacterized protein LOC117237517</fullName>
    </submittedName>
</protein>
<dbReference type="KEGG" id="bvk:117237517"/>
<dbReference type="AlphaFoldDB" id="A0A6J3KVN9"/>
<evidence type="ECO:0000313" key="3">
    <source>
        <dbReference type="RefSeq" id="XP_033357453.1"/>
    </source>
</evidence>